<feature type="compositionally biased region" description="Basic residues" evidence="4">
    <location>
        <begin position="329"/>
        <end position="340"/>
    </location>
</feature>
<feature type="domain" description="Ku" evidence="5">
    <location>
        <begin position="52"/>
        <end position="179"/>
    </location>
</feature>
<sequence length="352" mass="39126">MRSIWKGSIAFGLVNVPVKLYSATEDHDVHLHQVHDKDGGRIRYQRRCEICGKVVDYEHIDKAYADEDRTVVLTEDDLSSLPEERSREIDVVEFVPSDQLDPIMFDRSYFLEPDSKSAKAYVLLRKTLEKTDRTAIVHFSLRQKSRLGALRTRGDVLMLQSLLWDDEVREANFASLDERVRISAKELKMSASLVDSFAADFAPDRFTDDYQEQLQQLIDAKLAEGDALDTAATFGETEDDDESGGEVIDLMDALRRSIDKGRRTPSDRAGEEEGDTKEAKAGASKTSTKKTASKKSTSKKSTSKKTSSTKSEATKSAHRKAASSTAKPATKKAAGKKATPRKATPAKERKSA</sequence>
<protein>
    <recommendedName>
        <fullName evidence="3">Non-homologous end joining protein Ku</fullName>
    </recommendedName>
</protein>
<reference evidence="6 7" key="1">
    <citation type="submission" date="2019-09" db="EMBL/GenBank/DDBJ databases">
        <title>Phylogeny of genus Pseudoclavibacter and closely related genus.</title>
        <authorList>
            <person name="Li Y."/>
        </authorList>
    </citation>
    <scope>NUCLEOTIDE SEQUENCE [LARGE SCALE GENOMIC DNA]</scope>
    <source>
        <strain evidence="6 7">THG-MD12</strain>
    </source>
</reference>
<dbReference type="Gene3D" id="2.40.290.10">
    <property type="match status" value="1"/>
</dbReference>
<keyword evidence="2 3" id="KW-0233">DNA recombination</keyword>
<dbReference type="PANTHER" id="PTHR41251">
    <property type="entry name" value="NON-HOMOLOGOUS END JOINING PROTEIN KU"/>
    <property type="match status" value="1"/>
</dbReference>
<organism evidence="6 7">
    <name type="scientific">Pseudoclavibacter terrae</name>
    <dbReference type="NCBI Taxonomy" id="1530195"/>
    <lineage>
        <taxon>Bacteria</taxon>
        <taxon>Bacillati</taxon>
        <taxon>Actinomycetota</taxon>
        <taxon>Actinomycetes</taxon>
        <taxon>Micrococcales</taxon>
        <taxon>Microbacteriaceae</taxon>
        <taxon>Pseudoclavibacter</taxon>
    </lineage>
</organism>
<keyword evidence="7" id="KW-1185">Reference proteome</keyword>
<dbReference type="EMBL" id="WBJX01000002">
    <property type="protein sequence ID" value="KAB1638512.1"/>
    <property type="molecule type" value="Genomic_DNA"/>
</dbReference>
<dbReference type="GO" id="GO:0003690">
    <property type="term" value="F:double-stranded DNA binding"/>
    <property type="evidence" value="ECO:0007669"/>
    <property type="project" value="UniProtKB-UniRule"/>
</dbReference>
<dbReference type="GO" id="GO:0006310">
    <property type="term" value="P:DNA recombination"/>
    <property type="evidence" value="ECO:0007669"/>
    <property type="project" value="UniProtKB-KW"/>
</dbReference>
<dbReference type="FunFam" id="2.40.290.10:FF:000004">
    <property type="entry name" value="Non-homologous end joining protein Ku"/>
    <property type="match status" value="1"/>
</dbReference>
<dbReference type="OrthoDB" id="9795084at2"/>
<dbReference type="Pfam" id="PF02735">
    <property type="entry name" value="Ku"/>
    <property type="match status" value="1"/>
</dbReference>
<evidence type="ECO:0000313" key="6">
    <source>
        <dbReference type="EMBL" id="KAB1638512.1"/>
    </source>
</evidence>
<dbReference type="GO" id="GO:0006303">
    <property type="term" value="P:double-strand break repair via nonhomologous end joining"/>
    <property type="evidence" value="ECO:0007669"/>
    <property type="project" value="UniProtKB-UniRule"/>
</dbReference>
<feature type="compositionally biased region" description="Basic residues" evidence="4">
    <location>
        <begin position="287"/>
        <end position="303"/>
    </location>
</feature>
<dbReference type="RefSeq" id="WP_151423541.1">
    <property type="nucleotide sequence ID" value="NZ_CANKVH010000002.1"/>
</dbReference>
<evidence type="ECO:0000313" key="7">
    <source>
        <dbReference type="Proteomes" id="UP000490386"/>
    </source>
</evidence>
<keyword evidence="1 3" id="KW-0238">DNA-binding</keyword>
<dbReference type="InterPro" id="IPR016194">
    <property type="entry name" value="SPOC-like_C_dom_sf"/>
</dbReference>
<evidence type="ECO:0000256" key="4">
    <source>
        <dbReference type="SAM" id="MobiDB-lite"/>
    </source>
</evidence>
<comment type="function">
    <text evidence="3">With LigD forms a non-homologous end joining (NHEJ) DNA repair enzyme, which repairs dsDNA breaks with reduced fidelity. Binds linear dsDNA with 5'- and 3'- overhangs but not closed circular dsDNA nor ssDNA. Recruits and stimulates the ligase activity of LigD.</text>
</comment>
<dbReference type="PIRSF" id="PIRSF006493">
    <property type="entry name" value="Prok_Ku"/>
    <property type="match status" value="1"/>
</dbReference>
<evidence type="ECO:0000259" key="5">
    <source>
        <dbReference type="SMART" id="SM00559"/>
    </source>
</evidence>
<proteinExistence type="inferred from homology"/>
<feature type="compositionally biased region" description="Basic and acidic residues" evidence="4">
    <location>
        <begin position="256"/>
        <end position="280"/>
    </location>
</feature>
<comment type="caution">
    <text evidence="6">The sequence shown here is derived from an EMBL/GenBank/DDBJ whole genome shotgun (WGS) entry which is preliminary data.</text>
</comment>
<name>A0A7J5B3C3_9MICO</name>
<feature type="region of interest" description="Disordered" evidence="4">
    <location>
        <begin position="256"/>
        <end position="352"/>
    </location>
</feature>
<gene>
    <name evidence="3" type="primary">ku</name>
    <name evidence="6" type="ORF">F8O03_09005</name>
</gene>
<evidence type="ECO:0000256" key="3">
    <source>
        <dbReference type="HAMAP-Rule" id="MF_01875"/>
    </source>
</evidence>
<dbReference type="AlphaFoldDB" id="A0A7J5B3C3"/>
<dbReference type="InterPro" id="IPR006164">
    <property type="entry name" value="DNA_bd_Ku70/Ku80"/>
</dbReference>
<keyword evidence="3" id="KW-0227">DNA damage</keyword>
<comment type="similarity">
    <text evidence="3">Belongs to the prokaryotic Ku family.</text>
</comment>
<dbReference type="Proteomes" id="UP000490386">
    <property type="component" value="Unassembled WGS sequence"/>
</dbReference>
<accession>A0A7J5B3C3</accession>
<dbReference type="SMART" id="SM00559">
    <property type="entry name" value="Ku78"/>
    <property type="match status" value="1"/>
</dbReference>
<keyword evidence="3" id="KW-0234">DNA repair</keyword>
<dbReference type="SUPFAM" id="SSF100939">
    <property type="entry name" value="SPOC domain-like"/>
    <property type="match status" value="1"/>
</dbReference>
<dbReference type="InterPro" id="IPR009187">
    <property type="entry name" value="Prok_Ku"/>
</dbReference>
<dbReference type="CDD" id="cd00789">
    <property type="entry name" value="KU_like"/>
    <property type="match status" value="1"/>
</dbReference>
<evidence type="ECO:0000256" key="2">
    <source>
        <dbReference type="ARBA" id="ARBA00023172"/>
    </source>
</evidence>
<evidence type="ECO:0000256" key="1">
    <source>
        <dbReference type="ARBA" id="ARBA00023125"/>
    </source>
</evidence>
<dbReference type="NCBIfam" id="TIGR02772">
    <property type="entry name" value="Ku_bact"/>
    <property type="match status" value="1"/>
</dbReference>
<dbReference type="HAMAP" id="MF_01875">
    <property type="entry name" value="Prokaryotic_Ku"/>
    <property type="match status" value="1"/>
</dbReference>
<comment type="subunit">
    <text evidence="3">Homodimer. Interacts with LigD.</text>
</comment>
<dbReference type="PANTHER" id="PTHR41251:SF1">
    <property type="entry name" value="NON-HOMOLOGOUS END JOINING PROTEIN KU"/>
    <property type="match status" value="1"/>
</dbReference>